<comment type="similarity">
    <text evidence="1">Belongs to the FAM124 family.</text>
</comment>
<accession>A0A1S3IZ27</accession>
<sequence>MEKCVLEITCSEKARQKLESLVMLMDPSFEHIHLKDSHSVMDVEGSLRPHRQCTTPGIIDTPALSVVLMLHENNPDLDSAKDQLKSWKFHHKIELSNVRTGKPRVVARQDFYEESPGAEGPLWSFGSVHLGNELLRFNMFVKDFKAMVHFYGLLTGKTVQYSKPGFCLFTLYKTKGLEVQLALKYSQYLNPVPTNGGRLRFQVSDIVTLKKQFPGKLIRLSEDVFELEDPDGNGIFIVSAKKNGRGSTLRRQKPLSKRGKSDDALSLSESHDSGRWSSSSEPALDPISDTLSDFFNDTDVFDEPTTYFRSQSRHQSFDKGGTDENYCNVFTYEDKFRDYCNTRYGASGRSVKSRRPRKLSLDPRPVSSLHTDNTEHSTSSDDNSTSSKGRPRHHSVPTPTRITKPVIYL</sequence>
<feature type="region of interest" description="Disordered" evidence="2">
    <location>
        <begin position="345"/>
        <end position="409"/>
    </location>
</feature>
<dbReference type="PANTHER" id="PTHR14715">
    <property type="entry name" value="FAM124 DOMAIN-CONTAINING PROTEIN-RELATED"/>
    <property type="match status" value="1"/>
</dbReference>
<dbReference type="Proteomes" id="UP000085678">
    <property type="component" value="Unplaced"/>
</dbReference>
<dbReference type="KEGG" id="lak:106168817"/>
<feature type="region of interest" description="Disordered" evidence="2">
    <location>
        <begin position="247"/>
        <end position="284"/>
    </location>
</feature>
<dbReference type="InterPro" id="IPR029380">
    <property type="entry name" value="FAM124"/>
</dbReference>
<dbReference type="AlphaFoldDB" id="A0A1S3IZ27"/>
<proteinExistence type="inferred from homology"/>
<gene>
    <name evidence="5" type="primary">LOC106168817</name>
</gene>
<feature type="compositionally biased region" description="Basic residues" evidence="2">
    <location>
        <begin position="247"/>
        <end position="258"/>
    </location>
</feature>
<feature type="domain" description="FAM124" evidence="3">
    <location>
        <begin position="11"/>
        <end position="236"/>
    </location>
</feature>
<evidence type="ECO:0000313" key="4">
    <source>
        <dbReference type="Proteomes" id="UP000085678"/>
    </source>
</evidence>
<dbReference type="Pfam" id="PF15067">
    <property type="entry name" value="FAM124"/>
    <property type="match status" value="1"/>
</dbReference>
<name>A0A1S3IZ27_LINAN</name>
<evidence type="ECO:0000256" key="2">
    <source>
        <dbReference type="SAM" id="MobiDB-lite"/>
    </source>
</evidence>
<evidence type="ECO:0000256" key="1">
    <source>
        <dbReference type="ARBA" id="ARBA00006440"/>
    </source>
</evidence>
<protein>
    <submittedName>
        <fullName evidence="5">Protein FAM124A</fullName>
    </submittedName>
</protein>
<feature type="compositionally biased region" description="Basic and acidic residues" evidence="2">
    <location>
        <begin position="259"/>
        <end position="274"/>
    </location>
</feature>
<dbReference type="InterPro" id="IPR046365">
    <property type="entry name" value="FAM124_dom"/>
</dbReference>
<dbReference type="InterPro" id="IPR029068">
    <property type="entry name" value="Glyas_Bleomycin-R_OHBP_Dase"/>
</dbReference>
<dbReference type="RefSeq" id="XP_013403460.1">
    <property type="nucleotide sequence ID" value="XM_013548006.1"/>
</dbReference>
<reference evidence="5" key="1">
    <citation type="submission" date="2025-08" db="UniProtKB">
        <authorList>
            <consortium name="RefSeq"/>
        </authorList>
    </citation>
    <scope>IDENTIFICATION</scope>
    <source>
        <tissue evidence="5">Gonads</tissue>
    </source>
</reference>
<dbReference type="InParanoid" id="A0A1S3IZ27"/>
<evidence type="ECO:0000259" key="3">
    <source>
        <dbReference type="Pfam" id="PF15067"/>
    </source>
</evidence>
<dbReference type="SUPFAM" id="SSF54593">
    <property type="entry name" value="Glyoxalase/Bleomycin resistance protein/Dihydroxybiphenyl dioxygenase"/>
    <property type="match status" value="1"/>
</dbReference>
<dbReference type="PANTHER" id="PTHR14715:SF6">
    <property type="entry name" value="FAM124 DOMAIN-CONTAINING PROTEIN"/>
    <property type="match status" value="1"/>
</dbReference>
<keyword evidence="4" id="KW-1185">Reference proteome</keyword>
<dbReference type="GeneID" id="106168817"/>
<evidence type="ECO:0000313" key="5">
    <source>
        <dbReference type="RefSeq" id="XP_013403460.1"/>
    </source>
</evidence>
<organism evidence="4 5">
    <name type="scientific">Lingula anatina</name>
    <name type="common">Brachiopod</name>
    <name type="synonym">Lingula unguis</name>
    <dbReference type="NCBI Taxonomy" id="7574"/>
    <lineage>
        <taxon>Eukaryota</taxon>
        <taxon>Metazoa</taxon>
        <taxon>Spiralia</taxon>
        <taxon>Lophotrochozoa</taxon>
        <taxon>Brachiopoda</taxon>
        <taxon>Linguliformea</taxon>
        <taxon>Lingulata</taxon>
        <taxon>Lingulida</taxon>
        <taxon>Linguloidea</taxon>
        <taxon>Lingulidae</taxon>
        <taxon>Lingula</taxon>
    </lineage>
</organism>
<dbReference type="OrthoDB" id="10023686at2759"/>